<evidence type="ECO:0000313" key="2">
    <source>
        <dbReference type="Proteomes" id="UP000192356"/>
    </source>
</evidence>
<dbReference type="VEuPathDB" id="MicrosporidiaDB:A0H76_563"/>
<organism evidence="1 2">
    <name type="scientific">Hepatospora eriocheir</name>
    <dbReference type="NCBI Taxonomy" id="1081669"/>
    <lineage>
        <taxon>Eukaryota</taxon>
        <taxon>Fungi</taxon>
        <taxon>Fungi incertae sedis</taxon>
        <taxon>Microsporidia</taxon>
        <taxon>Hepatosporidae</taxon>
        <taxon>Hepatospora</taxon>
    </lineage>
</organism>
<accession>A0A1X0Q7F3</accession>
<dbReference type="Proteomes" id="UP000192356">
    <property type="component" value="Unassembled WGS sequence"/>
</dbReference>
<dbReference type="EMBL" id="LVKB01000215">
    <property type="protein sequence ID" value="ORD95674.1"/>
    <property type="molecule type" value="Genomic_DNA"/>
</dbReference>
<name>A0A1X0Q7F3_9MICR</name>
<dbReference type="AlphaFoldDB" id="A0A1X0Q7F3"/>
<reference evidence="1 2" key="1">
    <citation type="journal article" date="2017" name="Environ. Microbiol.">
        <title>Decay of the glycolytic pathway and adaptation to intranuclear parasitism within Enterocytozoonidae microsporidia.</title>
        <authorList>
            <person name="Wiredu Boakye D."/>
            <person name="Jaroenlak P."/>
            <person name="Prachumwat A."/>
            <person name="Williams T.A."/>
            <person name="Bateman K.S."/>
            <person name="Itsathitphaisarn O."/>
            <person name="Sritunyalucksana K."/>
            <person name="Paszkiewicz K.H."/>
            <person name="Moore K.A."/>
            <person name="Stentiford G.D."/>
            <person name="Williams B.A."/>
        </authorList>
    </citation>
    <scope>NUCLEOTIDE SEQUENCE [LARGE SCALE GENOMIC DNA]</scope>
    <source>
        <strain evidence="1 2">GB1</strain>
    </source>
</reference>
<proteinExistence type="predicted"/>
<keyword evidence="2" id="KW-1185">Reference proteome</keyword>
<evidence type="ECO:0000313" key="1">
    <source>
        <dbReference type="EMBL" id="ORD95674.1"/>
    </source>
</evidence>
<gene>
    <name evidence="1" type="ORF">HERIO_2305</name>
</gene>
<dbReference type="OrthoDB" id="2191211at2759"/>
<sequence length="69" mass="7999">MICLIVESITSYRDTFKLELMDETGIIIGHTDITQLEIGNIIMLKNCAIWKLEENQLNIIKNNLYETIN</sequence>
<comment type="caution">
    <text evidence="1">The sequence shown here is derived from an EMBL/GenBank/DDBJ whole genome shotgun (WGS) entry which is preliminary data.</text>
</comment>
<protein>
    <submittedName>
        <fullName evidence="1">Uncharacterized protein</fullName>
    </submittedName>
</protein>
<dbReference type="VEuPathDB" id="MicrosporidiaDB:HERIO_2305"/>